<reference evidence="1 2" key="1">
    <citation type="submission" date="2015-08" db="EMBL/GenBank/DDBJ databases">
        <authorList>
            <person name="Babu N.S."/>
            <person name="Beckwith C.J."/>
            <person name="Beseler K.G."/>
            <person name="Brison A."/>
            <person name="Carone J.V."/>
            <person name="Caskin T.P."/>
            <person name="Diamond M."/>
            <person name="Durham M.E."/>
            <person name="Foxe J.M."/>
            <person name="Go M."/>
            <person name="Henderson B.A."/>
            <person name="Jones I.B."/>
            <person name="McGettigan J.A."/>
            <person name="Micheletti S.J."/>
            <person name="Nasrallah M.E."/>
            <person name="Ortiz D."/>
            <person name="Piller C.R."/>
            <person name="Privatt S.R."/>
            <person name="Schneider S.L."/>
            <person name="Sharp S."/>
            <person name="Smith T.C."/>
            <person name="Stanton J.D."/>
            <person name="Ullery H.E."/>
            <person name="Wilson R.J."/>
            <person name="Serrano M.G."/>
            <person name="Buck G."/>
            <person name="Lee V."/>
            <person name="Wang Y."/>
            <person name="Carvalho R."/>
            <person name="Voegtly L."/>
            <person name="Shi R."/>
            <person name="Duckworth R."/>
            <person name="Johnson A."/>
            <person name="Loviza R."/>
            <person name="Walstead R."/>
            <person name="Shah Z."/>
            <person name="Kiflezghi M."/>
            <person name="Wade K."/>
            <person name="Ball S.L."/>
            <person name="Bradley K.W."/>
            <person name="Asai D.J."/>
            <person name="Bowman C.A."/>
            <person name="Russell D.A."/>
            <person name="Pope W.H."/>
            <person name="Jacobs-Sera D."/>
            <person name="Hendrix R.W."/>
            <person name="Hatfull G.F."/>
        </authorList>
    </citation>
    <scope>NUCLEOTIDE SEQUENCE [LARGE SCALE GENOMIC DNA]</scope>
</reference>
<accession>A0A127AWQ3</accession>
<dbReference type="EMBL" id="KT624200">
    <property type="protein sequence ID" value="AMM45017.1"/>
    <property type="molecule type" value="Genomic_DNA"/>
</dbReference>
<protein>
    <submittedName>
        <fullName evidence="1">Uncharacterized protein</fullName>
    </submittedName>
</protein>
<gene>
    <name evidence="1" type="ORF">SP15_217</name>
</gene>
<dbReference type="Proteomes" id="UP000203261">
    <property type="component" value="Segment"/>
</dbReference>
<evidence type="ECO:0000313" key="2">
    <source>
        <dbReference type="Proteomes" id="UP000203261"/>
    </source>
</evidence>
<proteinExistence type="predicted"/>
<keyword evidence="2" id="KW-1185">Reference proteome</keyword>
<name>A0A127AWQ3_9CAUD</name>
<sequence>MENLKEVFGEKVTQIVKGVSRKYGREFGIETSDLEQELWLKLLEISDGEKVPNEKIVARTSYNKAVDVYRYERRRWDSKTDMVSDETVSAWAREIGNSRNPLMAERPFRQPEKFFEIKEMVEQFEIGSKERKFVVMKGYIEGVFELNEAVELEPTIDAERLVHMEDSEHRMARELGWSSSGSGSYRSMKKKARKIVRSYFGE</sequence>
<dbReference type="RefSeq" id="YP_009302606.1">
    <property type="nucleotide sequence ID" value="NC_031245.1"/>
</dbReference>
<evidence type="ECO:0000313" key="1">
    <source>
        <dbReference type="EMBL" id="AMM45017.1"/>
    </source>
</evidence>
<dbReference type="KEGG" id="vg:29125386"/>
<organism evidence="1 2">
    <name type="scientific">Bacillus phage SP-15</name>
    <dbReference type="NCBI Taxonomy" id="1792032"/>
    <lineage>
        <taxon>Viruses</taxon>
        <taxon>Duplodnaviria</taxon>
        <taxon>Heunggongvirae</taxon>
        <taxon>Uroviricota</taxon>
        <taxon>Caudoviricetes</taxon>
        <taxon>Thornevirus</taxon>
        <taxon>Thornevirus SP15</taxon>
    </lineage>
</organism>
<dbReference type="GeneID" id="29125386"/>